<dbReference type="SUPFAM" id="SSF56399">
    <property type="entry name" value="ADP-ribosylation"/>
    <property type="match status" value="2"/>
</dbReference>
<dbReference type="GO" id="GO:0046854">
    <property type="term" value="P:phosphatidylinositol phosphate biosynthetic process"/>
    <property type="evidence" value="ECO:0007669"/>
    <property type="project" value="TreeGrafter"/>
</dbReference>
<evidence type="ECO:0000256" key="6">
    <source>
        <dbReference type="RuleBase" id="RU363090"/>
    </source>
</evidence>
<dbReference type="InterPro" id="IPR005522">
    <property type="entry name" value="IPK"/>
</dbReference>
<feature type="compositionally biased region" description="Polar residues" evidence="7">
    <location>
        <begin position="855"/>
        <end position="865"/>
    </location>
</feature>
<dbReference type="GO" id="GO:0008440">
    <property type="term" value="F:inositol-1,4,5-trisphosphate 3-kinase activity"/>
    <property type="evidence" value="ECO:0007669"/>
    <property type="project" value="TreeGrafter"/>
</dbReference>
<feature type="compositionally biased region" description="Low complexity" evidence="7">
    <location>
        <begin position="1218"/>
        <end position="1231"/>
    </location>
</feature>
<feature type="compositionally biased region" description="Low complexity" evidence="7">
    <location>
        <begin position="15"/>
        <end position="26"/>
    </location>
</feature>
<comment type="function">
    <text evidence="1">Catalyzes the last step of tRNA splicing, the transfer of the splice junction 2'-phosphate from ligated tRNA to NAD to produce ADP-ribose 1''-2'' cyclic phosphate.</text>
</comment>
<feature type="region of interest" description="Disordered" evidence="7">
    <location>
        <begin position="1300"/>
        <end position="1320"/>
    </location>
</feature>
<feature type="region of interest" description="Disordered" evidence="7">
    <location>
        <begin position="1392"/>
        <end position="1485"/>
    </location>
</feature>
<evidence type="ECO:0000313" key="8">
    <source>
        <dbReference type="EMBL" id="RXK35992.1"/>
    </source>
</evidence>
<feature type="compositionally biased region" description="Polar residues" evidence="7">
    <location>
        <begin position="1342"/>
        <end position="1352"/>
    </location>
</feature>
<feature type="region of interest" description="Disordered" evidence="7">
    <location>
        <begin position="1"/>
        <end position="163"/>
    </location>
</feature>
<dbReference type="GO" id="GO:0000824">
    <property type="term" value="F:inositol-1,4,5,6-tetrakisphosphate 3-kinase activity"/>
    <property type="evidence" value="ECO:0007669"/>
    <property type="project" value="TreeGrafter"/>
</dbReference>
<dbReference type="InParanoid" id="A0A4Q1BB22"/>
<dbReference type="EC" id="2.7.-.-" evidence="6"/>
<accession>A0A4Q1BB22</accession>
<gene>
    <name evidence="8" type="ORF">M231_06761</name>
</gene>
<dbReference type="OrthoDB" id="2573163at2759"/>
<comment type="caution">
    <text evidence="8">The sequence shown here is derived from an EMBL/GenBank/DDBJ whole genome shotgun (WGS) entry which is preliminary data.</text>
</comment>
<feature type="compositionally biased region" description="Basic and acidic residues" evidence="7">
    <location>
        <begin position="1199"/>
        <end position="1214"/>
    </location>
</feature>
<feature type="region of interest" description="Disordered" evidence="7">
    <location>
        <begin position="1337"/>
        <end position="1374"/>
    </location>
</feature>
<feature type="compositionally biased region" description="Polar residues" evidence="7">
    <location>
        <begin position="641"/>
        <end position="651"/>
    </location>
</feature>
<feature type="compositionally biased region" description="Polar residues" evidence="7">
    <location>
        <begin position="417"/>
        <end position="429"/>
    </location>
</feature>
<dbReference type="PANTHER" id="PTHR12400:SF21">
    <property type="entry name" value="KINASE"/>
    <property type="match status" value="1"/>
</dbReference>
<dbReference type="Gene3D" id="1.10.10.970">
    <property type="entry name" value="RNA 2'-phosphotransferase, Tpt1/KptA family, N-terminal domain"/>
    <property type="match status" value="1"/>
</dbReference>
<feature type="compositionally biased region" description="Basic and acidic residues" evidence="7">
    <location>
        <begin position="1392"/>
        <end position="1428"/>
    </location>
</feature>
<sequence length="1857" mass="206304">MQPRTPPKLSTSQDAALPPSTPPLAAQIDHSIPSNITSLNDDIYDFCNHPTDLSESSIDMLSQTVTDSQSTSGLFSEIRPLPKPTRLHRTRSRKEKDAVGRIDDRIDSGNEDVSRQQGRPTLSERNLTMNRSKSRKGKERERKPSDDRLRLFKDKTLMREDGSGKDEVGIATISLRQSVVDRLVSDDPDDDSHSHLPTPSSVTLNRQGSFTQRPPSTRSDLSFPLPLSTSTTQPSVITTSISRHGAPASSTYTSQPTDPQSTYAHSASIRTKHPPPNLTSSSGKSRKHRANSIHLPSHPPAAPQSFFLPHFSTDQAYSLPPRPFQLDLGLGEDFDASFGEALRRGISGEEISLPREALRVLNEAKESLAEGEGKKAGRKGSIGLGLFKESRQVRELQKGVTIPEEKSEHQSPKVGSRSRSITSVSNKTVIPSMMKRKSTLSTRSDLLADDTHHISHSEQGKEQEGEDEEQEMIKNAGIHPTYVNSLSKVIPSLDHVPEVRPRPSNDPDVRASKTLAYILRHGAQKEQLHIRSDGFVRLSDVLGRPKMREVDLDMVLRIVAENAKQRFELLWGYDPSPPIKKRPKPPKKSRPPPGTSKLIPVRVDHERPLVSTSLDVGKGVNASNRVDASEVDNVGKDPQKTRITSDISEPTESPLIRLPPPQTKDNTEGKTEEDDGQTKGEWFIRATQGHSIHLETTALLTPVMDDEEGRRIVGEMVHGTKWELWEVIKDQGLKRMSRQHIHLAPALTDHRITPRPNSTLLIYLDLGKIIAAGIPIYVSSNGVILTPGNEDGVIRKEMWRKAERVEKEERVVVWENGKEVNGELTDTISSSLSRERSHSFRHLLHRHGSFAKVSTARSTSLTSPVKDSHTDDTIPRTSPVRNRRESSLKNSYDSPTRSHFGVTGSPLKTTPIGGELETTSLTTHLDLISPSRHKVDTLSPSVQLHPNALSHQEIDTLSPSAQLHLNPLSRYKTHTAVLKETGRVGVEEEQDEVFMSSVLDDESWSTTEESASESEISGNEKFEDEVERKEGKRGEDEGGGMTVPLKPFSHAVGGHSAIYKFTRRAVCKPLVSRENLFYEEVERLAPALLAFIPRYLGVMMVNYRRSRLPSTAAPTEGTVTPLQSSHQVSPTTSHPPTPNNLSFSRPPFQKSVSAHSHHDEIPEVSLDWNRHVVPDWLFRNQPFRRLGPRPSVVSTTSEDETRHRSRDRGDEEARSPVSLFPRSQSPSSSIDKLSLSASQSWILSHCPSTPSHPMGGLAIPRPIREIDEPATPAPSPRSLHHTVSSPAIGRRLLANLDENHIHSGASSPHGFGGTGSTTVNTKLKDHVFGAILKRLRRKGVHSRTSASTSDAGSQRDGEEADDEDGETSSGRLKVWSEGNVRRTRSDVALGELRERVSERDGSRTDTDQSIKRHDFTTPENRSNVETHDPLPLPHTTKSPVQTSVSNHQKDVDDNSVSKAKNDSNGQHLSSLTYPSIGGNQSLNTLNPEDITRQELFIFMEDLTGRLKHPCVLDLKMGTRQYGCDATPLKKKSQRKKCDLTTSRTLGVRMCGMQVWHPSTQSFSSKDKYRGRELKTADFARVLRYFLHDGIKLLIDHIPLLVRKLHRLASIVLGLDGFRFYGCSLLLIYDGDEDAQDHFRRHARLPIHDPHSVVISTRLAPHPHSASHLLSHSHSHSHSHSQSQSHSRTSHPPSPSSHPSKSRRSRSADAHPHPHSHRRPNATNTQRLRGEVNIRVVDFAHTTTGKDFVPFPPDLRRAEASNPEGLGKGYDTPTDPVTGLAMARFPPKHHTTPDMGFLFGLRSVCEVLREVWEMEMELIRSEGGGDTREWGDVYGDVGVEDDVFDRAFEGFDMAGLST</sequence>
<feature type="compositionally biased region" description="Basic and acidic residues" evidence="7">
    <location>
        <begin position="138"/>
        <end position="163"/>
    </location>
</feature>
<dbReference type="SUPFAM" id="SSF56104">
    <property type="entry name" value="SAICAR synthase-like"/>
    <property type="match status" value="1"/>
</dbReference>
<feature type="compositionally biased region" description="Polar residues" evidence="7">
    <location>
        <begin position="888"/>
        <end position="897"/>
    </location>
</feature>
<feature type="compositionally biased region" description="Basic and acidic residues" evidence="7">
    <location>
        <begin position="94"/>
        <end position="114"/>
    </location>
</feature>
<feature type="compositionally biased region" description="Polar residues" evidence="7">
    <location>
        <begin position="202"/>
        <end position="220"/>
    </location>
</feature>
<feature type="compositionally biased region" description="Polar residues" evidence="7">
    <location>
        <begin position="1111"/>
        <end position="1122"/>
    </location>
</feature>
<reference evidence="8 9" key="1">
    <citation type="submission" date="2016-06" db="EMBL/GenBank/DDBJ databases">
        <title>Evolution of pathogenesis and genome organization in the Tremellales.</title>
        <authorList>
            <person name="Cuomo C."/>
            <person name="Litvintseva A."/>
            <person name="Heitman J."/>
            <person name="Chen Y."/>
            <person name="Sun S."/>
            <person name="Springer D."/>
            <person name="Dromer F."/>
            <person name="Young S."/>
            <person name="Zeng Q."/>
            <person name="Chapman S."/>
            <person name="Gujja S."/>
            <person name="Saif S."/>
            <person name="Birren B."/>
        </authorList>
    </citation>
    <scope>NUCLEOTIDE SEQUENCE [LARGE SCALE GENOMIC DNA]</scope>
    <source>
        <strain evidence="8 9">ATCC 28783</strain>
    </source>
</reference>
<feature type="compositionally biased region" description="Polar residues" evidence="7">
    <location>
        <begin position="115"/>
        <end position="130"/>
    </location>
</feature>
<dbReference type="Gene3D" id="3.20.170.30">
    <property type="match status" value="1"/>
</dbReference>
<feature type="region of interest" description="Disordered" evidence="7">
    <location>
        <begin position="1662"/>
        <end position="1729"/>
    </location>
</feature>
<comment type="similarity">
    <text evidence="2 6">Belongs to the inositol phosphokinase (IPK) family.</text>
</comment>
<dbReference type="Pfam" id="PF01885">
    <property type="entry name" value="PTS_2-RNA"/>
    <property type="match status" value="1"/>
</dbReference>
<dbReference type="EMBL" id="SDIL01000113">
    <property type="protein sequence ID" value="RXK35992.1"/>
    <property type="molecule type" value="Genomic_DNA"/>
</dbReference>
<dbReference type="Gene3D" id="3.30.470.160">
    <property type="entry name" value="Inositol polyphosphate kinase"/>
    <property type="match status" value="1"/>
</dbReference>
<feature type="compositionally biased region" description="Low complexity" evidence="7">
    <location>
        <begin position="1679"/>
        <end position="1690"/>
    </location>
</feature>
<dbReference type="GO" id="GO:0000215">
    <property type="term" value="F:tRNA 2'-phosphotransferase activity"/>
    <property type="evidence" value="ECO:0007669"/>
    <property type="project" value="UniProtKB-EC"/>
</dbReference>
<evidence type="ECO:0000256" key="1">
    <source>
        <dbReference type="ARBA" id="ARBA00003343"/>
    </source>
</evidence>
<dbReference type="GO" id="GO:0032958">
    <property type="term" value="P:inositol phosphate biosynthetic process"/>
    <property type="evidence" value="ECO:0007669"/>
    <property type="project" value="InterPro"/>
</dbReference>
<dbReference type="Pfam" id="PF03770">
    <property type="entry name" value="IPK"/>
    <property type="match status" value="1"/>
</dbReference>
<dbReference type="GO" id="GO:0005737">
    <property type="term" value="C:cytoplasm"/>
    <property type="evidence" value="ECO:0007669"/>
    <property type="project" value="TreeGrafter"/>
</dbReference>
<dbReference type="VEuPathDB" id="FungiDB:TREMEDRAFT_70249"/>
<organism evidence="8 9">
    <name type="scientific">Tremella mesenterica</name>
    <name type="common">Jelly fungus</name>
    <dbReference type="NCBI Taxonomy" id="5217"/>
    <lineage>
        <taxon>Eukaryota</taxon>
        <taxon>Fungi</taxon>
        <taxon>Dikarya</taxon>
        <taxon>Basidiomycota</taxon>
        <taxon>Agaricomycotina</taxon>
        <taxon>Tremellomycetes</taxon>
        <taxon>Tremellales</taxon>
        <taxon>Tremellaceae</taxon>
        <taxon>Tremella</taxon>
    </lineage>
</organism>
<dbReference type="Proteomes" id="UP000289152">
    <property type="component" value="Unassembled WGS sequence"/>
</dbReference>
<feature type="region of interest" description="Disordered" evidence="7">
    <location>
        <begin position="1000"/>
        <end position="1044"/>
    </location>
</feature>
<dbReference type="InterPro" id="IPR038286">
    <property type="entry name" value="IPK_sf"/>
</dbReference>
<dbReference type="STRING" id="5217.A0A4Q1BB22"/>
<feature type="compositionally biased region" description="Polar residues" evidence="7">
    <location>
        <begin position="227"/>
        <end position="269"/>
    </location>
</feature>
<dbReference type="GO" id="GO:0005634">
    <property type="term" value="C:nucleus"/>
    <property type="evidence" value="ECO:0007669"/>
    <property type="project" value="TreeGrafter"/>
</dbReference>
<evidence type="ECO:0000256" key="4">
    <source>
        <dbReference type="ARBA" id="ARBA00022777"/>
    </source>
</evidence>
<feature type="region of interest" description="Disordered" evidence="7">
    <location>
        <begin position="395"/>
        <end position="442"/>
    </location>
</feature>
<keyword evidence="3 6" id="KW-0808">Transferase</keyword>
<feature type="region of interest" description="Disordered" evidence="7">
    <location>
        <begin position="572"/>
        <end position="679"/>
    </location>
</feature>
<dbReference type="PANTHER" id="PTHR12400">
    <property type="entry name" value="INOSITOL POLYPHOSPHATE KINASE"/>
    <property type="match status" value="1"/>
</dbReference>
<name>A0A4Q1BB22_TREME</name>
<comment type="catalytic activity">
    <reaction evidence="5">
        <text>2'-phospho-[ligated tRNA] + NAD(+) = mature tRNA + ADP-alpha-D-ribose 1'',2''-cyclic phosphate + nicotinamide</text>
        <dbReference type="Rhea" id="RHEA:23324"/>
        <dbReference type="Rhea" id="RHEA-COMP:11106"/>
        <dbReference type="Rhea" id="RHEA-COMP:11107"/>
        <dbReference type="ChEBI" id="CHEBI:17154"/>
        <dbReference type="ChEBI" id="CHEBI:57540"/>
        <dbReference type="ChEBI" id="CHEBI:76596"/>
        <dbReference type="ChEBI" id="CHEBI:82883"/>
        <dbReference type="ChEBI" id="CHEBI:85027"/>
        <dbReference type="EC" id="2.7.1.160"/>
    </reaction>
</comment>
<evidence type="ECO:0000256" key="5">
    <source>
        <dbReference type="ARBA" id="ARBA00047949"/>
    </source>
</evidence>
<evidence type="ECO:0000256" key="2">
    <source>
        <dbReference type="ARBA" id="ARBA00007374"/>
    </source>
</evidence>
<dbReference type="InterPro" id="IPR002745">
    <property type="entry name" value="Ptrans_KptA/Tpt1"/>
</dbReference>
<dbReference type="VEuPathDB" id="FungiDB:TREMEDRAFT_35090"/>
<feature type="compositionally biased region" description="Low complexity" evidence="7">
    <location>
        <begin position="1123"/>
        <end position="1132"/>
    </location>
</feature>
<keyword evidence="4 6" id="KW-0418">Kinase</keyword>
<feature type="region of interest" description="Disordered" evidence="7">
    <location>
        <begin position="184"/>
        <end position="291"/>
    </location>
</feature>
<dbReference type="InterPro" id="IPR042081">
    <property type="entry name" value="RNA_2'-PTrans_C"/>
</dbReference>
<evidence type="ECO:0000256" key="3">
    <source>
        <dbReference type="ARBA" id="ARBA00022679"/>
    </source>
</evidence>
<feature type="region of interest" description="Disordered" evidence="7">
    <location>
        <begin position="1187"/>
        <end position="1231"/>
    </location>
</feature>
<feature type="compositionally biased region" description="Polar residues" evidence="7">
    <location>
        <begin position="1454"/>
        <end position="1485"/>
    </location>
</feature>
<keyword evidence="9" id="KW-1185">Reference proteome</keyword>
<feature type="compositionally biased region" description="Polar residues" evidence="7">
    <location>
        <begin position="1435"/>
        <end position="1446"/>
    </location>
</feature>
<feature type="compositionally biased region" description="Low complexity" evidence="7">
    <location>
        <begin position="1004"/>
        <end position="1017"/>
    </location>
</feature>
<feature type="region of interest" description="Disordered" evidence="7">
    <location>
        <begin position="854"/>
        <end position="914"/>
    </location>
</feature>
<evidence type="ECO:0000313" key="9">
    <source>
        <dbReference type="Proteomes" id="UP000289152"/>
    </source>
</evidence>
<dbReference type="InterPro" id="IPR042080">
    <property type="entry name" value="RNA_2'-PTrans_N"/>
</dbReference>
<proteinExistence type="inferred from homology"/>
<feature type="region of interest" description="Disordered" evidence="7">
    <location>
        <begin position="1111"/>
        <end position="1156"/>
    </location>
</feature>
<protein>
    <recommendedName>
        <fullName evidence="6">Kinase</fullName>
        <ecNumber evidence="6">2.7.-.-</ecNumber>
    </recommendedName>
</protein>
<feature type="compositionally biased region" description="Basic and acidic residues" evidence="7">
    <location>
        <begin position="1018"/>
        <end position="1036"/>
    </location>
</feature>
<feature type="compositionally biased region" description="Polar residues" evidence="7">
    <location>
        <begin position="51"/>
        <end position="74"/>
    </location>
</feature>
<feature type="compositionally biased region" description="Basic and acidic residues" evidence="7">
    <location>
        <begin position="395"/>
        <end position="411"/>
    </location>
</feature>
<feature type="compositionally biased region" description="Basic residues" evidence="7">
    <location>
        <begin position="579"/>
        <end position="590"/>
    </location>
</feature>
<evidence type="ECO:0000256" key="7">
    <source>
        <dbReference type="SAM" id="MobiDB-lite"/>
    </source>
</evidence>